<proteinExistence type="inferred from homology"/>
<name>A0A3N2DZE6_9GAMM</name>
<evidence type="ECO:0000256" key="11">
    <source>
        <dbReference type="ARBA" id="ARBA00023303"/>
    </source>
</evidence>
<evidence type="ECO:0000256" key="2">
    <source>
        <dbReference type="ARBA" id="ARBA00022448"/>
    </source>
</evidence>
<dbReference type="EMBL" id="RKHR01000003">
    <property type="protein sequence ID" value="ROS05243.1"/>
    <property type="molecule type" value="Genomic_DNA"/>
</dbReference>
<keyword evidence="9 14" id="KW-0406">Ion transport</keyword>
<sequence length="204" mass="22821">MAVIHYELYGFIYSHHEESLLNFITTSLYVALGGGFGAVFRYLWAEGLKAFFHTPGYVAIIIVNIIGCFLIGYLFLLLEATFRRDGKSRLQGTHLEGDLEHLHGPFNEDATLQAVDHFRSDQRLRFVSGFLITGFLGGFTTFSSFCLYSVHLLQSGNLIAAVANISLSAFLSIFAVVFGIWCARKTLILWRVKAPNNQDSSLLK</sequence>
<keyword evidence="7 14" id="KW-1133">Transmembrane helix</keyword>
<dbReference type="GO" id="GO:0140114">
    <property type="term" value="P:cellular detoxification of fluoride"/>
    <property type="evidence" value="ECO:0007669"/>
    <property type="project" value="UniProtKB-UniRule"/>
</dbReference>
<keyword evidence="3 14" id="KW-1003">Cell membrane</keyword>
<dbReference type="PANTHER" id="PTHR28259:SF18">
    <property type="entry name" value="FLUORIDE-SPECIFIC ION CHANNEL FLUC"/>
    <property type="match status" value="1"/>
</dbReference>
<evidence type="ECO:0000256" key="8">
    <source>
        <dbReference type="ARBA" id="ARBA00023053"/>
    </source>
</evidence>
<keyword evidence="10 14" id="KW-0472">Membrane</keyword>
<feature type="binding site" evidence="14">
    <location>
        <position position="137"/>
    </location>
    <ligand>
        <name>Na(+)</name>
        <dbReference type="ChEBI" id="CHEBI:29101"/>
        <note>structural</note>
    </ligand>
</feature>
<comment type="catalytic activity">
    <reaction evidence="13">
        <text>fluoride(in) = fluoride(out)</text>
        <dbReference type="Rhea" id="RHEA:76159"/>
        <dbReference type="ChEBI" id="CHEBI:17051"/>
    </reaction>
    <physiologicalReaction direction="left-to-right" evidence="13">
        <dbReference type="Rhea" id="RHEA:76160"/>
    </physiologicalReaction>
</comment>
<reference evidence="15 16" key="1">
    <citation type="submission" date="2018-11" db="EMBL/GenBank/DDBJ databases">
        <title>Genomic Encyclopedia of Type Strains, Phase IV (KMG-IV): sequencing the most valuable type-strain genomes for metagenomic binning, comparative biology and taxonomic classification.</title>
        <authorList>
            <person name="Goeker M."/>
        </authorList>
    </citation>
    <scope>NUCLEOTIDE SEQUENCE [LARGE SCALE GENOMIC DNA]</scope>
    <source>
        <strain evidence="15 16">DSM 100316</strain>
    </source>
</reference>
<evidence type="ECO:0000313" key="15">
    <source>
        <dbReference type="EMBL" id="ROS05243.1"/>
    </source>
</evidence>
<keyword evidence="5 14" id="KW-0812">Transmembrane</keyword>
<evidence type="ECO:0000256" key="1">
    <source>
        <dbReference type="ARBA" id="ARBA00004651"/>
    </source>
</evidence>
<comment type="function">
    <text evidence="14">Fluoride-specific ion channel. Important for reducing fluoride concentration in the cell, thus reducing its toxicity.</text>
</comment>
<keyword evidence="11 14" id="KW-0407">Ion channel</keyword>
<keyword evidence="16" id="KW-1185">Reference proteome</keyword>
<dbReference type="GO" id="GO:0062054">
    <property type="term" value="F:fluoride channel activity"/>
    <property type="evidence" value="ECO:0007669"/>
    <property type="project" value="UniProtKB-UniRule"/>
</dbReference>
<dbReference type="OrthoDB" id="9806299at2"/>
<evidence type="ECO:0000313" key="16">
    <source>
        <dbReference type="Proteomes" id="UP000275394"/>
    </source>
</evidence>
<evidence type="ECO:0000256" key="4">
    <source>
        <dbReference type="ARBA" id="ARBA00022519"/>
    </source>
</evidence>
<evidence type="ECO:0000256" key="5">
    <source>
        <dbReference type="ARBA" id="ARBA00022692"/>
    </source>
</evidence>
<dbReference type="PANTHER" id="PTHR28259">
    <property type="entry name" value="FLUORIDE EXPORT PROTEIN 1-RELATED"/>
    <property type="match status" value="1"/>
</dbReference>
<feature type="binding site" evidence="14">
    <location>
        <position position="140"/>
    </location>
    <ligand>
        <name>Na(+)</name>
        <dbReference type="ChEBI" id="CHEBI:29101"/>
        <note>structural</note>
    </ligand>
</feature>
<keyword evidence="2 14" id="KW-0813">Transport</keyword>
<evidence type="ECO:0000256" key="14">
    <source>
        <dbReference type="HAMAP-Rule" id="MF_00454"/>
    </source>
</evidence>
<feature type="transmembrane region" description="Helical" evidence="14">
    <location>
        <begin position="158"/>
        <end position="183"/>
    </location>
</feature>
<dbReference type="GO" id="GO:0005886">
    <property type="term" value="C:plasma membrane"/>
    <property type="evidence" value="ECO:0007669"/>
    <property type="project" value="UniProtKB-SubCell"/>
</dbReference>
<dbReference type="AlphaFoldDB" id="A0A3N2DZE6"/>
<comment type="subcellular location">
    <subcellularLocation>
        <location evidence="1 14">Cell membrane</location>
        <topology evidence="1 14">Multi-pass membrane protein</topology>
    </subcellularLocation>
</comment>
<evidence type="ECO:0000256" key="9">
    <source>
        <dbReference type="ARBA" id="ARBA00023065"/>
    </source>
</evidence>
<keyword evidence="8 14" id="KW-0915">Sodium</keyword>
<comment type="similarity">
    <text evidence="12 14">Belongs to the fluoride channel Fluc/FEX (TC 1.A.43) family.</text>
</comment>
<accession>A0A3N2DZE6</accession>
<evidence type="ECO:0000256" key="13">
    <source>
        <dbReference type="ARBA" id="ARBA00035585"/>
    </source>
</evidence>
<dbReference type="Proteomes" id="UP000275394">
    <property type="component" value="Unassembled WGS sequence"/>
</dbReference>
<dbReference type="GO" id="GO:0046872">
    <property type="term" value="F:metal ion binding"/>
    <property type="evidence" value="ECO:0007669"/>
    <property type="project" value="UniProtKB-KW"/>
</dbReference>
<dbReference type="InterPro" id="IPR003691">
    <property type="entry name" value="FluC"/>
</dbReference>
<evidence type="ECO:0000256" key="6">
    <source>
        <dbReference type="ARBA" id="ARBA00022723"/>
    </source>
</evidence>
<feature type="transmembrane region" description="Helical" evidence="14">
    <location>
        <begin position="126"/>
        <end position="152"/>
    </location>
</feature>
<feature type="transmembrane region" description="Helical" evidence="14">
    <location>
        <begin position="56"/>
        <end position="78"/>
    </location>
</feature>
<feature type="transmembrane region" description="Helical" evidence="14">
    <location>
        <begin position="20"/>
        <end position="44"/>
    </location>
</feature>
<evidence type="ECO:0000256" key="7">
    <source>
        <dbReference type="ARBA" id="ARBA00022989"/>
    </source>
</evidence>
<comment type="caution">
    <text evidence="15">The sequence shown here is derived from an EMBL/GenBank/DDBJ whole genome shotgun (WGS) entry which is preliminary data.</text>
</comment>
<comment type="activity regulation">
    <text evidence="14">Na(+) is not transported, but it plays an essential structural role and its presence is essential for fluoride channel function.</text>
</comment>
<keyword evidence="4" id="KW-0997">Cell inner membrane</keyword>
<evidence type="ECO:0000256" key="12">
    <source>
        <dbReference type="ARBA" id="ARBA00035120"/>
    </source>
</evidence>
<evidence type="ECO:0000256" key="3">
    <source>
        <dbReference type="ARBA" id="ARBA00022475"/>
    </source>
</evidence>
<evidence type="ECO:0000256" key="10">
    <source>
        <dbReference type="ARBA" id="ARBA00023136"/>
    </source>
</evidence>
<keyword evidence="6 14" id="KW-0479">Metal-binding</keyword>
<gene>
    <name evidence="14" type="primary">fluC</name>
    <name evidence="14" type="synonym">crcB</name>
    <name evidence="15" type="ORF">EDC56_0773</name>
</gene>
<dbReference type="HAMAP" id="MF_00454">
    <property type="entry name" value="FluC"/>
    <property type="match status" value="1"/>
</dbReference>
<dbReference type="Pfam" id="PF02537">
    <property type="entry name" value="CRCB"/>
    <property type="match status" value="1"/>
</dbReference>
<organism evidence="15 16">
    <name type="scientific">Sinobacterium caligoides</name>
    <dbReference type="NCBI Taxonomy" id="933926"/>
    <lineage>
        <taxon>Bacteria</taxon>
        <taxon>Pseudomonadati</taxon>
        <taxon>Pseudomonadota</taxon>
        <taxon>Gammaproteobacteria</taxon>
        <taxon>Cellvibrionales</taxon>
        <taxon>Spongiibacteraceae</taxon>
        <taxon>Sinobacterium</taxon>
    </lineage>
</organism>
<protein>
    <recommendedName>
        <fullName evidence="14">Fluoride-specific ion channel FluC</fullName>
    </recommendedName>
</protein>